<name>A0A644YUI6_9ZZZZ</name>
<organism evidence="2">
    <name type="scientific">bioreactor metagenome</name>
    <dbReference type="NCBI Taxonomy" id="1076179"/>
    <lineage>
        <taxon>unclassified sequences</taxon>
        <taxon>metagenomes</taxon>
        <taxon>ecological metagenomes</taxon>
    </lineage>
</organism>
<dbReference type="AlphaFoldDB" id="A0A644YUI6"/>
<reference evidence="2" key="1">
    <citation type="submission" date="2019-08" db="EMBL/GenBank/DDBJ databases">
        <authorList>
            <person name="Kucharzyk K."/>
            <person name="Murdoch R.W."/>
            <person name="Higgins S."/>
            <person name="Loffler F."/>
        </authorList>
    </citation>
    <scope>NUCLEOTIDE SEQUENCE</scope>
</reference>
<sequence length="183" mass="20731">MNLRQGNLFRADRQRNPAALQRFKHLRAAPGVEKVGQPVGIESRSRPTDPDPRLHHPVEILADAALRLLAVRRDEYGGIKLRMPGDSFQQKAVMKIGRGGEAVLMPDDRPGDIQPRHVRQQQSNRSPAGNFGVTGEKTDRRGNVRHGKRPFPVRIVKMTSSPNIILSEQNKTGKRRFRQFFFT</sequence>
<feature type="region of interest" description="Disordered" evidence="1">
    <location>
        <begin position="117"/>
        <end position="147"/>
    </location>
</feature>
<accession>A0A644YUI6</accession>
<proteinExistence type="predicted"/>
<comment type="caution">
    <text evidence="2">The sequence shown here is derived from an EMBL/GenBank/DDBJ whole genome shotgun (WGS) entry which is preliminary data.</text>
</comment>
<protein>
    <submittedName>
        <fullName evidence="2">Uncharacterized protein</fullName>
    </submittedName>
</protein>
<dbReference type="EMBL" id="VSSQ01006229">
    <property type="protein sequence ID" value="MPM31977.1"/>
    <property type="molecule type" value="Genomic_DNA"/>
</dbReference>
<gene>
    <name evidence="2" type="ORF">SDC9_78534</name>
</gene>
<evidence type="ECO:0000256" key="1">
    <source>
        <dbReference type="SAM" id="MobiDB-lite"/>
    </source>
</evidence>
<evidence type="ECO:0000313" key="2">
    <source>
        <dbReference type="EMBL" id="MPM31977.1"/>
    </source>
</evidence>